<dbReference type="Gene3D" id="1.20.120.1490">
    <property type="match status" value="1"/>
</dbReference>
<feature type="coiled-coil region" evidence="1">
    <location>
        <begin position="29"/>
        <end position="95"/>
    </location>
</feature>
<feature type="chain" id="PRO_5007049796" evidence="2">
    <location>
        <begin position="20"/>
        <end position="128"/>
    </location>
</feature>
<name>A0A0X3AQV3_9FLAO</name>
<keyword evidence="2" id="KW-0732">Signal</keyword>
<evidence type="ECO:0000313" key="3">
    <source>
        <dbReference type="EMBL" id="CVK16724.1"/>
    </source>
</evidence>
<dbReference type="Proteomes" id="UP000182761">
    <property type="component" value="Unassembled WGS sequence"/>
</dbReference>
<dbReference type="AlphaFoldDB" id="A0A0X3AQV3"/>
<accession>A0A0X3AQV3</accession>
<dbReference type="OrthoDB" id="9975012at2"/>
<organism evidence="3 4">
    <name type="scientific">Apibacter mensalis</name>
    <dbReference type="NCBI Taxonomy" id="1586267"/>
    <lineage>
        <taxon>Bacteria</taxon>
        <taxon>Pseudomonadati</taxon>
        <taxon>Bacteroidota</taxon>
        <taxon>Flavobacteriia</taxon>
        <taxon>Flavobacteriales</taxon>
        <taxon>Weeksellaceae</taxon>
        <taxon>Apibacter</taxon>
    </lineage>
</organism>
<evidence type="ECO:0000256" key="2">
    <source>
        <dbReference type="SAM" id="SignalP"/>
    </source>
</evidence>
<proteinExistence type="predicted"/>
<evidence type="ECO:0000256" key="1">
    <source>
        <dbReference type="SAM" id="Coils"/>
    </source>
</evidence>
<sequence length="128" mass="15414">MKRIIFVGVLVLSSTFAFTQSTCENSKDCNKKEQKVKEMRDRMAKELNLTEDQIRKINLIEDKYKSKEDELRKKSEELRKQIHKLKEDKKSEINEVLTEDQRQKIKIIKEDMHNKKKIYNRGAKYHNK</sequence>
<dbReference type="RefSeq" id="WP_055425913.1">
    <property type="nucleotide sequence ID" value="NZ_FCOR01000010.1"/>
</dbReference>
<keyword evidence="4" id="KW-1185">Reference proteome</keyword>
<evidence type="ECO:0000313" key="4">
    <source>
        <dbReference type="Proteomes" id="UP000182761"/>
    </source>
</evidence>
<dbReference type="EMBL" id="FCOR01000010">
    <property type="protein sequence ID" value="CVK16724.1"/>
    <property type="molecule type" value="Genomic_DNA"/>
</dbReference>
<protein>
    <submittedName>
        <fullName evidence="3">LTXXQ motif family protein</fullName>
    </submittedName>
</protein>
<reference evidence="3 4" key="1">
    <citation type="submission" date="2016-01" db="EMBL/GenBank/DDBJ databases">
        <authorList>
            <person name="McClelland M."/>
            <person name="Jain A."/>
            <person name="Saraogi P."/>
            <person name="Mendelson R."/>
            <person name="Westerman R."/>
            <person name="SanMiguel P."/>
            <person name="Csonka L."/>
        </authorList>
    </citation>
    <scope>NUCLEOTIDE SEQUENCE [LARGE SCALE GENOMIC DNA]</scope>
    <source>
        <strain evidence="3 4">R-53146</strain>
    </source>
</reference>
<feature type="signal peptide" evidence="2">
    <location>
        <begin position="1"/>
        <end position="19"/>
    </location>
</feature>
<keyword evidence="1" id="KW-0175">Coiled coil</keyword>
<gene>
    <name evidence="3" type="ORF">Ga0061079_1107</name>
</gene>